<evidence type="ECO:0000313" key="4">
    <source>
        <dbReference type="Proteomes" id="UP000430692"/>
    </source>
</evidence>
<name>A0A6I4VQ25_9BACL</name>
<evidence type="ECO:0000259" key="2">
    <source>
        <dbReference type="SMART" id="SM00382"/>
    </source>
</evidence>
<dbReference type="InterPro" id="IPR003593">
    <property type="entry name" value="AAA+_ATPase"/>
</dbReference>
<protein>
    <submittedName>
        <fullName evidence="3">YifB family Mg chelatase-like AAA ATPase</fullName>
    </submittedName>
</protein>
<evidence type="ECO:0000313" key="3">
    <source>
        <dbReference type="EMBL" id="MXQ53173.1"/>
    </source>
</evidence>
<dbReference type="InterPro" id="IPR004482">
    <property type="entry name" value="Mg_chelat-rel"/>
</dbReference>
<comment type="caution">
    <text evidence="3">The sequence shown here is derived from an EMBL/GenBank/DDBJ whole genome shotgun (WGS) entry which is preliminary data.</text>
</comment>
<dbReference type="InterPro" id="IPR000523">
    <property type="entry name" value="Mg_chelatse_chII-like_cat_dom"/>
</dbReference>
<comment type="similarity">
    <text evidence="1">Belongs to the Mg-chelatase subunits D/I family. ComM subfamily.</text>
</comment>
<sequence>MYAKLMSASVLGVDGFLVEVEVDISNGLPMFDIVGLPDSAVREAKERVRVAIRNSGANFPLQRITTNLAPADIKKEGSIFDLAIALGVMMASGQAEIKEFSQYLIVGELALDGSLRPLSGVLPMVMAAKERGLKKVLLPLKNATEAELVSGMEVIPVETLQQAMLYFKGEWEPMPIHTEDTLDSLVPLLDLADVQGQTHVKRAMEVAAAGSHNLLLIGPPGSGKTMLARRISTILPNMDTQESLEVTKICSIAGLIQDRGKLIAERPFRSPHHTISQAGLVGGGAIPKPGEVSLAHRGVLFLDELPEFSKSSLEVLRQPLEDREVTLGRARAVLTFPAEFVLVGSMNPCPCGYFGYDQDRPCTCNAQQVQRYRAKISGPLLDRIDLHVEVPRVDFGTLSNKTTNESSEIVRQRVNQARKIQNERFSKSVTLCNSTMTPSEIRKYCELDPSSLELLRQSFDALGLSARAHDRILKVARTIADLAGKVNIEVAHIAEAIQYRTLDRKFWE</sequence>
<dbReference type="SUPFAM" id="SSF54211">
    <property type="entry name" value="Ribosomal protein S5 domain 2-like"/>
    <property type="match status" value="1"/>
</dbReference>
<feature type="domain" description="AAA+ ATPase" evidence="2">
    <location>
        <begin position="210"/>
        <end position="394"/>
    </location>
</feature>
<reference evidence="3 4" key="1">
    <citation type="submission" date="2019-12" db="EMBL/GenBank/DDBJ databases">
        <title>Whole-genome analyses of novel actinobacteria.</title>
        <authorList>
            <person name="Sahin N."/>
            <person name="Saygin H."/>
        </authorList>
    </citation>
    <scope>NUCLEOTIDE SEQUENCE [LARGE SCALE GENOMIC DNA]</scope>
    <source>
        <strain evidence="3 4">KC615</strain>
    </source>
</reference>
<dbReference type="GO" id="GO:0005524">
    <property type="term" value="F:ATP binding"/>
    <property type="evidence" value="ECO:0007669"/>
    <property type="project" value="InterPro"/>
</dbReference>
<organism evidence="3 4">
    <name type="scientific">Shimazuella alba</name>
    <dbReference type="NCBI Taxonomy" id="2690964"/>
    <lineage>
        <taxon>Bacteria</taxon>
        <taxon>Bacillati</taxon>
        <taxon>Bacillota</taxon>
        <taxon>Bacilli</taxon>
        <taxon>Bacillales</taxon>
        <taxon>Thermoactinomycetaceae</taxon>
        <taxon>Shimazuella</taxon>
    </lineage>
</organism>
<dbReference type="InterPro" id="IPR027417">
    <property type="entry name" value="P-loop_NTPase"/>
</dbReference>
<dbReference type="SMART" id="SM00382">
    <property type="entry name" value="AAA"/>
    <property type="match status" value="1"/>
</dbReference>
<dbReference type="PANTHER" id="PTHR32039:SF7">
    <property type="entry name" value="COMPETENCE PROTEIN COMM"/>
    <property type="match status" value="1"/>
</dbReference>
<gene>
    <name evidence="3" type="ORF">GSM42_05380</name>
</gene>
<dbReference type="RefSeq" id="WP_160800536.1">
    <property type="nucleotide sequence ID" value="NZ_WUUL01000003.1"/>
</dbReference>
<dbReference type="PANTHER" id="PTHR32039">
    <property type="entry name" value="MAGNESIUM-CHELATASE SUBUNIT CHLI"/>
    <property type="match status" value="1"/>
</dbReference>
<dbReference type="AlphaFoldDB" id="A0A6I4VQ25"/>
<dbReference type="Pfam" id="PF13541">
    <property type="entry name" value="ChlI"/>
    <property type="match status" value="1"/>
</dbReference>
<dbReference type="Proteomes" id="UP000430692">
    <property type="component" value="Unassembled WGS sequence"/>
</dbReference>
<evidence type="ECO:0000256" key="1">
    <source>
        <dbReference type="ARBA" id="ARBA00006354"/>
    </source>
</evidence>
<dbReference type="Pfam" id="PF13335">
    <property type="entry name" value="Mg_chelatase_C"/>
    <property type="match status" value="1"/>
</dbReference>
<dbReference type="InterPro" id="IPR014721">
    <property type="entry name" value="Ribsml_uS5_D2-typ_fold_subgr"/>
</dbReference>
<dbReference type="Gene3D" id="3.30.230.10">
    <property type="match status" value="1"/>
</dbReference>
<dbReference type="CDD" id="cd00009">
    <property type="entry name" value="AAA"/>
    <property type="match status" value="1"/>
</dbReference>
<dbReference type="NCBIfam" id="TIGR00368">
    <property type="entry name" value="YifB family Mg chelatase-like AAA ATPase"/>
    <property type="match status" value="1"/>
</dbReference>
<dbReference type="EMBL" id="WUUL01000003">
    <property type="protein sequence ID" value="MXQ53173.1"/>
    <property type="molecule type" value="Genomic_DNA"/>
</dbReference>
<dbReference type="SUPFAM" id="SSF52540">
    <property type="entry name" value="P-loop containing nucleoside triphosphate hydrolases"/>
    <property type="match status" value="1"/>
</dbReference>
<proteinExistence type="inferred from homology"/>
<accession>A0A6I4VQ25</accession>
<dbReference type="Pfam" id="PF01078">
    <property type="entry name" value="Mg_chelatase"/>
    <property type="match status" value="1"/>
</dbReference>
<dbReference type="InterPro" id="IPR020568">
    <property type="entry name" value="Ribosomal_Su5_D2-typ_SF"/>
</dbReference>
<dbReference type="InterPro" id="IPR025158">
    <property type="entry name" value="Mg_chelat-rel_C"/>
</dbReference>
<dbReference type="Gene3D" id="3.40.50.300">
    <property type="entry name" value="P-loop containing nucleotide triphosphate hydrolases"/>
    <property type="match status" value="1"/>
</dbReference>
<keyword evidence="4" id="KW-1185">Reference proteome</keyword>
<dbReference type="InterPro" id="IPR045006">
    <property type="entry name" value="CHLI-like"/>
</dbReference>